<dbReference type="GO" id="GO:0030170">
    <property type="term" value="F:pyridoxal phosphate binding"/>
    <property type="evidence" value="ECO:0007669"/>
    <property type="project" value="InterPro"/>
</dbReference>
<dbReference type="KEGG" id="lgn:ABM34_10200"/>
<protein>
    <recommendedName>
        <fullName evidence="5">homocysteine desulfhydrase</fullName>
        <ecNumber evidence="5">4.4.1.2</ecNumber>
    </recommendedName>
    <alternativeName>
        <fullName evidence="6">Homocysteine desulfhydrase</fullName>
    </alternativeName>
</protein>
<evidence type="ECO:0000256" key="7">
    <source>
        <dbReference type="ARBA" id="ARBA00048780"/>
    </source>
</evidence>
<accession>A0A0H4R2A6</accession>
<dbReference type="STRING" id="1007676.ABM34_10200"/>
<dbReference type="GO" id="GO:0006535">
    <property type="term" value="P:cysteine biosynthetic process from serine"/>
    <property type="evidence" value="ECO:0007669"/>
    <property type="project" value="TreeGrafter"/>
</dbReference>
<reference evidence="12" key="1">
    <citation type="submission" date="2015-07" db="EMBL/GenBank/DDBJ databases">
        <title>Lactobacillus ginsenosidimutans/EMML 3141/ whole genome sequencing.</title>
        <authorList>
            <person name="Kim M.K."/>
            <person name="Im W.-T."/>
            <person name="Srinivasan S."/>
            <person name="Lee J.-J."/>
        </authorList>
    </citation>
    <scope>NUCLEOTIDE SEQUENCE [LARGE SCALE GENOMIC DNA]</scope>
    <source>
        <strain evidence="12">EMML 3041</strain>
    </source>
</reference>
<dbReference type="CDD" id="cd00614">
    <property type="entry name" value="CGS_like"/>
    <property type="match status" value="1"/>
</dbReference>
<dbReference type="InterPro" id="IPR006235">
    <property type="entry name" value="OAc-hSer/O-AcSer_sulfhydrylase"/>
</dbReference>
<comment type="catalytic activity">
    <reaction evidence="8">
        <text>L-methionine + H2O = methanethiol + 2-oxobutanoate + NH4(+)</text>
        <dbReference type="Rhea" id="RHEA:23800"/>
        <dbReference type="ChEBI" id="CHEBI:15377"/>
        <dbReference type="ChEBI" id="CHEBI:16007"/>
        <dbReference type="ChEBI" id="CHEBI:16763"/>
        <dbReference type="ChEBI" id="CHEBI:28938"/>
        <dbReference type="ChEBI" id="CHEBI:57844"/>
        <dbReference type="EC" id="4.4.1.11"/>
    </reaction>
    <physiologicalReaction direction="left-to-right" evidence="8">
        <dbReference type="Rhea" id="RHEA:23801"/>
    </physiologicalReaction>
</comment>
<evidence type="ECO:0000256" key="3">
    <source>
        <dbReference type="ARBA" id="ARBA00022679"/>
    </source>
</evidence>
<evidence type="ECO:0000256" key="10">
    <source>
        <dbReference type="RuleBase" id="RU362118"/>
    </source>
</evidence>
<dbReference type="Gene3D" id="3.90.1150.10">
    <property type="entry name" value="Aspartate Aminotransferase, domain 1"/>
    <property type="match status" value="1"/>
</dbReference>
<dbReference type="Gene3D" id="3.40.640.10">
    <property type="entry name" value="Type I PLP-dependent aspartate aminotransferase-like (Major domain)"/>
    <property type="match status" value="1"/>
</dbReference>
<feature type="modified residue" description="N6-(pyridoxal phosphate)lysine" evidence="9">
    <location>
        <position position="209"/>
    </location>
</feature>
<dbReference type="PIRSF" id="PIRSF001434">
    <property type="entry name" value="CGS"/>
    <property type="match status" value="1"/>
</dbReference>
<dbReference type="GO" id="GO:0005737">
    <property type="term" value="C:cytoplasm"/>
    <property type="evidence" value="ECO:0007669"/>
    <property type="project" value="TreeGrafter"/>
</dbReference>
<dbReference type="EC" id="4.4.1.2" evidence="5"/>
<evidence type="ECO:0000256" key="6">
    <source>
        <dbReference type="ARBA" id="ARBA00047199"/>
    </source>
</evidence>
<dbReference type="AlphaFoldDB" id="A0A0H4R2A6"/>
<proteinExistence type="inferred from homology"/>
<dbReference type="Pfam" id="PF01053">
    <property type="entry name" value="Cys_Met_Meta_PP"/>
    <property type="match status" value="1"/>
</dbReference>
<evidence type="ECO:0000256" key="8">
    <source>
        <dbReference type="ARBA" id="ARBA00052699"/>
    </source>
</evidence>
<keyword evidence="4 9" id="KW-0663">Pyridoxal phosphate</keyword>
<evidence type="ECO:0000256" key="4">
    <source>
        <dbReference type="ARBA" id="ARBA00022898"/>
    </source>
</evidence>
<evidence type="ECO:0000313" key="11">
    <source>
        <dbReference type="EMBL" id="AKP67865.1"/>
    </source>
</evidence>
<keyword evidence="12" id="KW-1185">Reference proteome</keyword>
<dbReference type="InterPro" id="IPR000277">
    <property type="entry name" value="Cys/Met-Metab_PyrdxlP-dep_enz"/>
</dbReference>
<dbReference type="GO" id="GO:0018826">
    <property type="term" value="F:methionine gamma-lyase activity"/>
    <property type="evidence" value="ECO:0007669"/>
    <property type="project" value="UniProtKB-EC"/>
</dbReference>
<dbReference type="PANTHER" id="PTHR43797:SF2">
    <property type="entry name" value="HOMOCYSTEINE_CYSTEINE SYNTHASE"/>
    <property type="match status" value="1"/>
</dbReference>
<dbReference type="InterPro" id="IPR015424">
    <property type="entry name" value="PyrdxlP-dep_Trfase"/>
</dbReference>
<comment type="cofactor">
    <cofactor evidence="1 10">
        <name>pyridoxal 5'-phosphate</name>
        <dbReference type="ChEBI" id="CHEBI:597326"/>
    </cofactor>
</comment>
<dbReference type="InterPro" id="IPR015422">
    <property type="entry name" value="PyrdxlP-dep_Trfase_small"/>
</dbReference>
<evidence type="ECO:0000313" key="12">
    <source>
        <dbReference type="Proteomes" id="UP000036106"/>
    </source>
</evidence>
<name>A0A0H4R2A6_9LACO</name>
<sequence length="434" mass="47810">MTENKFDTKRIHAGYDPAKHNYASSIPIYQNVAFALGDARRGEAVAAGTLPDTYSYSRVANPTVEVFEKRIAAISNAVGAVAVGSGMAAITYTILNTLEGGGRLIAPKDIYGASLDEFETFLPKYNIHTDFVDDINDVDELKRTIKPDTKAIFAESVANPSTAISDVEAIAEVAHEAGIPLIIDNTFCTPYLFNPIDFGADIVVYSSTKGINGHGNVVSGLVVDGGHFDWSNGKFPQFEENEFTIKSEQFPENYSFANVFGVEAFIQRIRLKYLRLFGAVLDPFAAYLELIGLETISERLDKEVSTGLKIAKFLKQNPHVKNVYYSGLPDSAQYNLAEKYFPKGIGSTFSFDLDGDLDNVRKLLDSVKVFLYLPNVGDSRSLIVNPVQVTHREVQEDKRAANHLTNQLLRLSIGLEDSDDLIADLDQAINHAFE</sequence>
<evidence type="ECO:0000256" key="9">
    <source>
        <dbReference type="PIRSR" id="PIRSR001434-2"/>
    </source>
</evidence>
<dbReference type="SUPFAM" id="SSF53383">
    <property type="entry name" value="PLP-dependent transferases"/>
    <property type="match status" value="1"/>
</dbReference>
<dbReference type="EMBL" id="CP012034">
    <property type="protein sequence ID" value="AKP67865.1"/>
    <property type="molecule type" value="Genomic_DNA"/>
</dbReference>
<dbReference type="RefSeq" id="WP_048705505.1">
    <property type="nucleotide sequence ID" value="NZ_CP012034.1"/>
</dbReference>
<dbReference type="InterPro" id="IPR015421">
    <property type="entry name" value="PyrdxlP-dep_Trfase_major"/>
</dbReference>
<dbReference type="PATRIC" id="fig|1007676.4.peg.2064"/>
<evidence type="ECO:0000256" key="5">
    <source>
        <dbReference type="ARBA" id="ARBA00047175"/>
    </source>
</evidence>
<organism evidence="11 12">
    <name type="scientific">Companilactobacillus ginsenosidimutans</name>
    <dbReference type="NCBI Taxonomy" id="1007676"/>
    <lineage>
        <taxon>Bacteria</taxon>
        <taxon>Bacillati</taxon>
        <taxon>Bacillota</taxon>
        <taxon>Bacilli</taxon>
        <taxon>Lactobacillales</taxon>
        <taxon>Lactobacillaceae</taxon>
        <taxon>Companilactobacillus</taxon>
    </lineage>
</organism>
<comment type="catalytic activity">
    <reaction evidence="7">
        <text>L-homocysteine + H2O = 2-oxobutanoate + hydrogen sulfide + NH4(+) + H(+)</text>
        <dbReference type="Rhea" id="RHEA:14501"/>
        <dbReference type="ChEBI" id="CHEBI:15377"/>
        <dbReference type="ChEBI" id="CHEBI:15378"/>
        <dbReference type="ChEBI" id="CHEBI:16763"/>
        <dbReference type="ChEBI" id="CHEBI:28938"/>
        <dbReference type="ChEBI" id="CHEBI:29919"/>
        <dbReference type="ChEBI" id="CHEBI:58199"/>
        <dbReference type="EC" id="4.4.1.2"/>
    </reaction>
    <physiologicalReaction direction="left-to-right" evidence="7">
        <dbReference type="Rhea" id="RHEA:14502"/>
    </physiologicalReaction>
</comment>
<gene>
    <name evidence="11" type="ORF">ABM34_10200</name>
</gene>
<dbReference type="FunFam" id="3.40.640.10:FF:000046">
    <property type="entry name" value="Cystathionine gamma-lyase"/>
    <property type="match status" value="1"/>
</dbReference>
<dbReference type="PANTHER" id="PTHR43797">
    <property type="entry name" value="HOMOCYSTEINE/CYSTEINE SYNTHASE"/>
    <property type="match status" value="1"/>
</dbReference>
<dbReference type="GO" id="GO:0003961">
    <property type="term" value="F:O-acetylhomoserine aminocarboxypropyltransferase activity"/>
    <property type="evidence" value="ECO:0007669"/>
    <property type="project" value="TreeGrafter"/>
</dbReference>
<dbReference type="GO" id="GO:0047982">
    <property type="term" value="F:homocysteine desulfhydrase activity"/>
    <property type="evidence" value="ECO:0007669"/>
    <property type="project" value="UniProtKB-EC"/>
</dbReference>
<dbReference type="GO" id="GO:0004124">
    <property type="term" value="F:cysteine synthase activity"/>
    <property type="evidence" value="ECO:0007669"/>
    <property type="project" value="TreeGrafter"/>
</dbReference>
<dbReference type="Proteomes" id="UP000036106">
    <property type="component" value="Chromosome"/>
</dbReference>
<evidence type="ECO:0000256" key="1">
    <source>
        <dbReference type="ARBA" id="ARBA00001933"/>
    </source>
</evidence>
<dbReference type="OrthoDB" id="9780685at2"/>
<comment type="similarity">
    <text evidence="2 10">Belongs to the trans-sulfuration enzymes family.</text>
</comment>
<dbReference type="GO" id="GO:0071269">
    <property type="term" value="P:L-homocysteine biosynthetic process"/>
    <property type="evidence" value="ECO:0007669"/>
    <property type="project" value="TreeGrafter"/>
</dbReference>
<dbReference type="GO" id="GO:0019346">
    <property type="term" value="P:transsulfuration"/>
    <property type="evidence" value="ECO:0007669"/>
    <property type="project" value="InterPro"/>
</dbReference>
<keyword evidence="3 11" id="KW-0808">Transferase</keyword>
<evidence type="ECO:0000256" key="2">
    <source>
        <dbReference type="ARBA" id="ARBA00009077"/>
    </source>
</evidence>